<evidence type="ECO:0000313" key="1">
    <source>
        <dbReference type="EMBL" id="MDM5283035.1"/>
    </source>
</evidence>
<protein>
    <submittedName>
        <fullName evidence="1">Transcriptional regulator SplA domain-containing protein</fullName>
    </submittedName>
</protein>
<accession>A0AAJ1VAY9</accession>
<organism evidence="1 2">
    <name type="scientific">Peribacillus frigoritolerans</name>
    <dbReference type="NCBI Taxonomy" id="450367"/>
    <lineage>
        <taxon>Bacteria</taxon>
        <taxon>Bacillati</taxon>
        <taxon>Bacillota</taxon>
        <taxon>Bacilli</taxon>
        <taxon>Bacillales</taxon>
        <taxon>Bacillaceae</taxon>
        <taxon>Peribacillus</taxon>
    </lineage>
</organism>
<dbReference type="EMBL" id="JAUCFI010000003">
    <property type="protein sequence ID" value="MDM5283035.1"/>
    <property type="molecule type" value="Genomic_DNA"/>
</dbReference>
<sequence>MERKNSMGVINAKEVQVGDEVFVIYNNPHVPTVSNIRAAEIVPHPKDPNAVALFLNDTFHTIEDDDALFTSEASAEKAYSDYMDNQDQMT</sequence>
<name>A0AAJ1VAY9_9BACI</name>
<dbReference type="Pfam" id="PF11132">
    <property type="entry name" value="SplA"/>
    <property type="match status" value="1"/>
</dbReference>
<proteinExistence type="predicted"/>
<dbReference type="Proteomes" id="UP001238973">
    <property type="component" value="Unassembled WGS sequence"/>
</dbReference>
<dbReference type="RefSeq" id="WP_222620128.1">
    <property type="nucleotide sequence ID" value="NZ_BAAAIW010000002.1"/>
</dbReference>
<gene>
    <name evidence="1" type="ORF">QUF85_06950</name>
</gene>
<reference evidence="1" key="1">
    <citation type="submission" date="2023-06" db="EMBL/GenBank/DDBJ databases">
        <title>Comparative genomics of Bacillaceae isolates and their secondary metabolite potential.</title>
        <authorList>
            <person name="Song L."/>
            <person name="Nielsen L.J."/>
            <person name="Mohite O."/>
            <person name="Xu X."/>
            <person name="Weber T."/>
            <person name="Kovacs A.T."/>
        </authorList>
    </citation>
    <scope>NUCLEOTIDE SEQUENCE</scope>
    <source>
        <strain evidence="1">G1S1</strain>
    </source>
</reference>
<dbReference type="AlphaFoldDB" id="A0AAJ1VAY9"/>
<evidence type="ECO:0000313" key="2">
    <source>
        <dbReference type="Proteomes" id="UP001238973"/>
    </source>
</evidence>
<dbReference type="InterPro" id="IPR022608">
    <property type="entry name" value="Tscrpt_reg_SplA"/>
</dbReference>
<comment type="caution">
    <text evidence="1">The sequence shown here is derived from an EMBL/GenBank/DDBJ whole genome shotgun (WGS) entry which is preliminary data.</text>
</comment>